<dbReference type="InterPro" id="IPR027417">
    <property type="entry name" value="P-loop_NTPase"/>
</dbReference>
<comment type="caution">
    <text evidence="1">The sequence shown here is derived from an EMBL/GenBank/DDBJ whole genome shotgun (WGS) entry which is preliminary data.</text>
</comment>
<sequence>MVVIFALPARVRRSKKLLERELMVVVAISGLHGAGKTTAARALVRKFKLRYVCAGAVFRQL</sequence>
<organism evidence="1">
    <name type="scientific">marine sediment metagenome</name>
    <dbReference type="NCBI Taxonomy" id="412755"/>
    <lineage>
        <taxon>unclassified sequences</taxon>
        <taxon>metagenomes</taxon>
        <taxon>ecological metagenomes</taxon>
    </lineage>
</organism>
<proteinExistence type="predicted"/>
<evidence type="ECO:0008006" key="2">
    <source>
        <dbReference type="Google" id="ProtNLM"/>
    </source>
</evidence>
<dbReference type="Gene3D" id="3.40.50.300">
    <property type="entry name" value="P-loop containing nucleotide triphosphate hydrolases"/>
    <property type="match status" value="1"/>
</dbReference>
<evidence type="ECO:0000313" key="1">
    <source>
        <dbReference type="EMBL" id="GAI34558.1"/>
    </source>
</evidence>
<reference evidence="1" key="1">
    <citation type="journal article" date="2014" name="Front. Microbiol.">
        <title>High frequency of phylogenetically diverse reductive dehalogenase-homologous genes in deep subseafloor sedimentary metagenomes.</title>
        <authorList>
            <person name="Kawai M."/>
            <person name="Futagami T."/>
            <person name="Toyoda A."/>
            <person name="Takaki Y."/>
            <person name="Nishi S."/>
            <person name="Hori S."/>
            <person name="Arai W."/>
            <person name="Tsubouchi T."/>
            <person name="Morono Y."/>
            <person name="Uchiyama I."/>
            <person name="Ito T."/>
            <person name="Fujiyama A."/>
            <person name="Inagaki F."/>
            <person name="Takami H."/>
        </authorList>
    </citation>
    <scope>NUCLEOTIDE SEQUENCE</scope>
    <source>
        <strain evidence="1">Expedition CK06-06</strain>
    </source>
</reference>
<feature type="non-terminal residue" evidence="1">
    <location>
        <position position="61"/>
    </location>
</feature>
<dbReference type="EMBL" id="BARV01025873">
    <property type="protein sequence ID" value="GAI34558.1"/>
    <property type="molecule type" value="Genomic_DNA"/>
</dbReference>
<accession>X1MTG0</accession>
<name>X1MTG0_9ZZZZ</name>
<gene>
    <name evidence="1" type="ORF">S06H3_41907</name>
</gene>
<dbReference type="Pfam" id="PF13207">
    <property type="entry name" value="AAA_17"/>
    <property type="match status" value="1"/>
</dbReference>
<dbReference type="SUPFAM" id="SSF52540">
    <property type="entry name" value="P-loop containing nucleoside triphosphate hydrolases"/>
    <property type="match status" value="1"/>
</dbReference>
<dbReference type="AlphaFoldDB" id="X1MTG0"/>
<protein>
    <recommendedName>
        <fullName evidence="2">(d)CMP kinase</fullName>
    </recommendedName>
</protein>